<dbReference type="PANTHER" id="PTHR43421">
    <property type="entry name" value="METALLOPROTEASE PMBA"/>
    <property type="match status" value="1"/>
</dbReference>
<dbReference type="AlphaFoldDB" id="A0A7S6WMP4"/>
<proteinExistence type="predicted"/>
<dbReference type="InterPro" id="IPR047657">
    <property type="entry name" value="PmbA"/>
</dbReference>
<sequence>MKEKIISILKKQNISGYRMVISKTRSAEMFFVKNKMDMNRAKNVTHILLTVYKDFEENGKKYRGSADVKIPPTMSCEEIIKKIEAAAFAAGFVKNEWYPLAKPSTEKPFKITSSFDTENLNGELIKIKNSIYKKRSTKAELNSAEIFIDNIEVQIINSEGIDVNYKKYNGFIEVITNCSIGKEDVEIYGASSFATESESLIDEMITNQLKETEERAAAQKAKHLNSINVIITNKAAASFFNFYIEQSSASMVYTKSSRAKLGVNFQGEEIKGDKVNIKLVPNLHNSPSSAPYDSDGLLLKEHELFKDGIVKTYHGSLRFSHYLNVAPTGKIENFEVSAGTKTEAELKAQPYLEILTFSDFFQDSITGDFGGEFRLARYFDGKEIHIVNNGSISGNMFEAQKEFFFTKETVQHSNYSGPKSVMIPDMEVLGE</sequence>
<name>A0A7S6WMP4_9SPIR</name>
<dbReference type="InterPro" id="IPR036059">
    <property type="entry name" value="TldD/PmbA_sf"/>
</dbReference>
<evidence type="ECO:0000259" key="1">
    <source>
        <dbReference type="Pfam" id="PF19289"/>
    </source>
</evidence>
<evidence type="ECO:0000313" key="2">
    <source>
        <dbReference type="EMBL" id="QOW59799.1"/>
    </source>
</evidence>
<dbReference type="EMBL" id="CP061839">
    <property type="protein sequence ID" value="QOW59799.1"/>
    <property type="molecule type" value="Genomic_DNA"/>
</dbReference>
<dbReference type="Proteomes" id="UP000593915">
    <property type="component" value="Chromosome"/>
</dbReference>
<dbReference type="Pfam" id="PF19289">
    <property type="entry name" value="PmbA_TldD_3rd"/>
    <property type="match status" value="1"/>
</dbReference>
<protein>
    <submittedName>
        <fullName evidence="2">Modulator protein</fullName>
    </submittedName>
</protein>
<dbReference type="GO" id="GO:0005829">
    <property type="term" value="C:cytosol"/>
    <property type="evidence" value="ECO:0007669"/>
    <property type="project" value="TreeGrafter"/>
</dbReference>
<organism evidence="2">
    <name type="scientific">Treponema pedis</name>
    <dbReference type="NCBI Taxonomy" id="409322"/>
    <lineage>
        <taxon>Bacteria</taxon>
        <taxon>Pseudomonadati</taxon>
        <taxon>Spirochaetota</taxon>
        <taxon>Spirochaetia</taxon>
        <taxon>Spirochaetales</taxon>
        <taxon>Treponemataceae</taxon>
        <taxon>Treponema</taxon>
    </lineage>
</organism>
<dbReference type="InterPro" id="IPR045569">
    <property type="entry name" value="Metalloprtase-TldD/E_C"/>
</dbReference>
<dbReference type="GO" id="GO:0008237">
    <property type="term" value="F:metallopeptidase activity"/>
    <property type="evidence" value="ECO:0007669"/>
    <property type="project" value="InterPro"/>
</dbReference>
<feature type="domain" description="Metalloprotease TldD/E C-terminal" evidence="1">
    <location>
        <begin position="227"/>
        <end position="428"/>
    </location>
</feature>
<dbReference type="RefSeq" id="WP_194075447.1">
    <property type="nucleotide sequence ID" value="NZ_CP061839.1"/>
</dbReference>
<gene>
    <name evidence="2" type="ORF">IFE08_07925</name>
</gene>
<dbReference type="SUPFAM" id="SSF111283">
    <property type="entry name" value="Putative modulator of DNA gyrase, PmbA/TldD"/>
    <property type="match status" value="1"/>
</dbReference>
<dbReference type="GO" id="GO:0006508">
    <property type="term" value="P:proteolysis"/>
    <property type="evidence" value="ECO:0007669"/>
    <property type="project" value="InterPro"/>
</dbReference>
<accession>A0A7S6WMP4</accession>
<reference evidence="2" key="1">
    <citation type="submission" date="2020-09" db="EMBL/GenBank/DDBJ databases">
        <title>Characterization of Treponema spp. from bovine digital dermatitis in Korea.</title>
        <authorList>
            <person name="Espiritu H.M."/>
            <person name="Cho Y.I."/>
            <person name="Mamuad L."/>
        </authorList>
    </citation>
    <scope>NUCLEOTIDE SEQUENCE [LARGE SCALE GENOMIC DNA]</scope>
    <source>
        <strain evidence="2">KS1</strain>
    </source>
</reference>
<dbReference type="PANTHER" id="PTHR43421:SF1">
    <property type="entry name" value="METALLOPROTEASE PMBA"/>
    <property type="match status" value="1"/>
</dbReference>